<dbReference type="Proteomes" id="UP000291613">
    <property type="component" value="Unassembled WGS sequence"/>
</dbReference>
<dbReference type="InterPro" id="IPR001633">
    <property type="entry name" value="EAL_dom"/>
</dbReference>
<protein>
    <submittedName>
        <fullName evidence="5">EAL domain-containing protein</fullName>
    </submittedName>
</protein>
<evidence type="ECO:0000313" key="5">
    <source>
        <dbReference type="EMBL" id="TBN48659.1"/>
    </source>
</evidence>
<dbReference type="InterPro" id="IPR029787">
    <property type="entry name" value="Nucleotide_cyclase"/>
</dbReference>
<evidence type="ECO:0000256" key="2">
    <source>
        <dbReference type="SAM" id="Phobius"/>
    </source>
</evidence>
<feature type="transmembrane region" description="Helical" evidence="2">
    <location>
        <begin position="15"/>
        <end position="34"/>
    </location>
</feature>
<dbReference type="PROSITE" id="PS50883">
    <property type="entry name" value="EAL"/>
    <property type="match status" value="1"/>
</dbReference>
<dbReference type="CDD" id="cd01949">
    <property type="entry name" value="GGDEF"/>
    <property type="match status" value="1"/>
</dbReference>
<dbReference type="Pfam" id="PF00563">
    <property type="entry name" value="EAL"/>
    <property type="match status" value="1"/>
</dbReference>
<keyword evidence="2" id="KW-0472">Membrane</keyword>
<feature type="domain" description="GGDEF" evidence="4">
    <location>
        <begin position="335"/>
        <end position="467"/>
    </location>
</feature>
<proteinExistence type="predicted"/>
<dbReference type="PANTHER" id="PTHR44757:SF10">
    <property type="entry name" value="MEMBRANE PROTEIN"/>
    <property type="match status" value="1"/>
</dbReference>
<dbReference type="EMBL" id="SIUB01000007">
    <property type="protein sequence ID" value="TBN48659.1"/>
    <property type="molecule type" value="Genomic_DNA"/>
</dbReference>
<dbReference type="SUPFAM" id="SSF55073">
    <property type="entry name" value="Nucleotide cyclase"/>
    <property type="match status" value="1"/>
</dbReference>
<gene>
    <name evidence="5" type="ORF">EYR15_13815</name>
</gene>
<accession>A0A4Q9GE27</accession>
<reference evidence="5 6" key="1">
    <citation type="submission" date="2019-02" db="EMBL/GenBank/DDBJ databases">
        <title>Hansschlegelia quercus sp. nov., a novel methylotrophic bacterium from buds of oak (Quercus robur L.).</title>
        <authorList>
            <person name="Agafonova N.V."/>
            <person name="Kaparullina E.N."/>
            <person name="Grouzdev D.S."/>
            <person name="Doronina N.V."/>
        </authorList>
    </citation>
    <scope>NUCLEOTIDE SEQUENCE [LARGE SCALE GENOMIC DNA]</scope>
    <source>
        <strain evidence="5 6">Dub</strain>
    </source>
</reference>
<dbReference type="SUPFAM" id="SSF141868">
    <property type="entry name" value="EAL domain-like"/>
    <property type="match status" value="1"/>
</dbReference>
<name>A0A4Q9GE27_9HYPH</name>
<dbReference type="CDD" id="cd01948">
    <property type="entry name" value="EAL"/>
    <property type="match status" value="1"/>
</dbReference>
<dbReference type="SMART" id="SM00052">
    <property type="entry name" value="EAL"/>
    <property type="match status" value="1"/>
</dbReference>
<evidence type="ECO:0000259" key="3">
    <source>
        <dbReference type="PROSITE" id="PS50883"/>
    </source>
</evidence>
<dbReference type="NCBIfam" id="TIGR00254">
    <property type="entry name" value="GGDEF"/>
    <property type="match status" value="1"/>
</dbReference>
<dbReference type="OrthoDB" id="9814202at2"/>
<keyword evidence="2" id="KW-0812">Transmembrane</keyword>
<organism evidence="5 6">
    <name type="scientific">Hansschlegelia quercus</name>
    <dbReference type="NCBI Taxonomy" id="2528245"/>
    <lineage>
        <taxon>Bacteria</taxon>
        <taxon>Pseudomonadati</taxon>
        <taxon>Pseudomonadota</taxon>
        <taxon>Alphaproteobacteria</taxon>
        <taxon>Hyphomicrobiales</taxon>
        <taxon>Methylopilaceae</taxon>
        <taxon>Hansschlegelia</taxon>
    </lineage>
</organism>
<evidence type="ECO:0000256" key="1">
    <source>
        <dbReference type="SAM" id="MobiDB-lite"/>
    </source>
</evidence>
<comment type="caution">
    <text evidence="5">The sequence shown here is derived from an EMBL/GenBank/DDBJ whole genome shotgun (WGS) entry which is preliminary data.</text>
</comment>
<feature type="region of interest" description="Disordered" evidence="1">
    <location>
        <begin position="724"/>
        <end position="746"/>
    </location>
</feature>
<dbReference type="Pfam" id="PF05228">
    <property type="entry name" value="CHASE4"/>
    <property type="match status" value="1"/>
</dbReference>
<evidence type="ECO:0000313" key="6">
    <source>
        <dbReference type="Proteomes" id="UP000291613"/>
    </source>
</evidence>
<dbReference type="RefSeq" id="WP_131004144.1">
    <property type="nucleotide sequence ID" value="NZ_JBHSZR010000009.1"/>
</dbReference>
<dbReference type="InterPro" id="IPR052155">
    <property type="entry name" value="Biofilm_reg_signaling"/>
</dbReference>
<feature type="transmembrane region" description="Helical" evidence="2">
    <location>
        <begin position="257"/>
        <end position="280"/>
    </location>
</feature>
<dbReference type="InterPro" id="IPR000160">
    <property type="entry name" value="GGDEF_dom"/>
</dbReference>
<dbReference type="InterPro" id="IPR043128">
    <property type="entry name" value="Rev_trsase/Diguanyl_cyclase"/>
</dbReference>
<dbReference type="AlphaFoldDB" id="A0A4Q9GE27"/>
<feature type="domain" description="EAL" evidence="3">
    <location>
        <begin position="476"/>
        <end position="725"/>
    </location>
</feature>
<dbReference type="Gene3D" id="3.30.70.270">
    <property type="match status" value="1"/>
</dbReference>
<keyword evidence="2" id="KW-1133">Transmembrane helix</keyword>
<dbReference type="SMART" id="SM00267">
    <property type="entry name" value="GGDEF"/>
    <property type="match status" value="1"/>
</dbReference>
<dbReference type="Gene3D" id="3.20.20.450">
    <property type="entry name" value="EAL domain"/>
    <property type="match status" value="1"/>
</dbReference>
<dbReference type="InterPro" id="IPR007892">
    <property type="entry name" value="CHASE4"/>
</dbReference>
<sequence length="746" mass="81055">MQPDAPPNAFSRRGLYPLIGVVLVAVLLAIGFLMKTADEQDAFAEHRSQAMVEAAIQDRWSLLARTLEDYADWGEAYRHLHVAFSEDWAYRQANMGETLSRRLGFNHVFVIGPDDVPRYAVINGELREPLSAFKAMGGDLLGLARQARLAGTTNKTAVKTGVAMVGGDPALVAAGVLSVGGDPTVMPIPGPASVIIFAEQLSPTYLAKLGSDRFVGDLRVARTADDRAASPRKRLVVTGTEEGFVLRWSPDQPGARFMATALPSLIGGVSALLIAFGLILRMSSRAERFVASSAKKLEQAYRDAERQALHDPTTGLPNRAMLARHVETVRGQSGAEFAMLFLDLDRFKPVNDAHGHAAGDQVLRAVARRLTSRVGPCNLIARVGGDEFAAVVAETDRGRIEQLCELLIKDISEPIRHTGGEARIGLSIGVVHGPARDLDVEELLRRADLALYRAKESGRGVYCFYQDEMSERTRSRRALEGELWNALERGELYLDYQPRYDAQTLRMKRVEALLRWRHPVRGLVSPGEFVPLAEECGLILRIGDWAMRTACKQAVAWPEIGVSVNVSAVQVRGGGLVEATSAALAESGLAPERLEIELTEGVLLEDAARARNMLLDLKTLGVRLSMDDFGTGFSSLGYLRNFPFDAIKIDRGFVADLGTNGDARAIVQAILGLGRALGLSVTAEGVETREQLALLQLDRCNELQGFYLARPQAPESITALLKAEDPSAARPVPPPAPPIRSVNLGK</sequence>
<evidence type="ECO:0000259" key="4">
    <source>
        <dbReference type="PROSITE" id="PS50887"/>
    </source>
</evidence>
<dbReference type="Pfam" id="PF00990">
    <property type="entry name" value="GGDEF"/>
    <property type="match status" value="1"/>
</dbReference>
<dbReference type="InterPro" id="IPR035919">
    <property type="entry name" value="EAL_sf"/>
</dbReference>
<keyword evidence="6" id="KW-1185">Reference proteome</keyword>
<dbReference type="PROSITE" id="PS50887">
    <property type="entry name" value="GGDEF"/>
    <property type="match status" value="1"/>
</dbReference>
<dbReference type="PANTHER" id="PTHR44757">
    <property type="entry name" value="DIGUANYLATE CYCLASE DGCP"/>
    <property type="match status" value="1"/>
</dbReference>